<dbReference type="PANTHER" id="PTHR33321:SF16">
    <property type="entry name" value="SECRETORY PROTEIN"/>
    <property type="match status" value="1"/>
</dbReference>
<protein>
    <submittedName>
        <fullName evidence="2">Uncharacterized protein</fullName>
    </submittedName>
</protein>
<dbReference type="PANTHER" id="PTHR33321">
    <property type="match status" value="1"/>
</dbReference>
<reference evidence="2" key="1">
    <citation type="submission" date="2023-07" db="EMBL/GenBank/DDBJ databases">
        <title>A chromosome-level genome assembly of Lolium multiflorum.</title>
        <authorList>
            <person name="Chen Y."/>
            <person name="Copetti D."/>
            <person name="Kolliker R."/>
            <person name="Studer B."/>
        </authorList>
    </citation>
    <scope>NUCLEOTIDE SEQUENCE</scope>
    <source>
        <strain evidence="2">02402/16</strain>
        <tissue evidence="2">Leaf</tissue>
    </source>
</reference>
<dbReference type="EMBL" id="JAUUTY010000002">
    <property type="protein sequence ID" value="KAK1680064.1"/>
    <property type="molecule type" value="Genomic_DNA"/>
</dbReference>
<dbReference type="Proteomes" id="UP001231189">
    <property type="component" value="Unassembled WGS sequence"/>
</dbReference>
<proteinExistence type="predicted"/>
<keyword evidence="1" id="KW-0732">Signal</keyword>
<comment type="caution">
    <text evidence="2">The sequence shown here is derived from an EMBL/GenBank/DDBJ whole genome shotgun (WGS) entry which is preliminary data.</text>
</comment>
<name>A0AAD8TCD3_LOLMU</name>
<evidence type="ECO:0000256" key="1">
    <source>
        <dbReference type="SAM" id="SignalP"/>
    </source>
</evidence>
<evidence type="ECO:0000313" key="2">
    <source>
        <dbReference type="EMBL" id="KAK1680064.1"/>
    </source>
</evidence>
<organism evidence="2 3">
    <name type="scientific">Lolium multiflorum</name>
    <name type="common">Italian ryegrass</name>
    <name type="synonym">Lolium perenne subsp. multiflorum</name>
    <dbReference type="NCBI Taxonomy" id="4521"/>
    <lineage>
        <taxon>Eukaryota</taxon>
        <taxon>Viridiplantae</taxon>
        <taxon>Streptophyta</taxon>
        <taxon>Embryophyta</taxon>
        <taxon>Tracheophyta</taxon>
        <taxon>Spermatophyta</taxon>
        <taxon>Magnoliopsida</taxon>
        <taxon>Liliopsida</taxon>
        <taxon>Poales</taxon>
        <taxon>Poaceae</taxon>
        <taxon>BOP clade</taxon>
        <taxon>Pooideae</taxon>
        <taxon>Poodae</taxon>
        <taxon>Poeae</taxon>
        <taxon>Poeae Chloroplast Group 2 (Poeae type)</taxon>
        <taxon>Loliodinae</taxon>
        <taxon>Loliinae</taxon>
        <taxon>Lolium</taxon>
    </lineage>
</organism>
<sequence>MQLSTRVLASLLAVAGLAATAAGLRFEVTNNATTTPGGQRFDREYGVGLAEQVLAEASCFVWKIFNQSLPADRRPAVDDRVKLVVNFVNTSILAFERDSESSITLNAGYVNNITGDGEVRTLVTGLLYHEVTHVWQWGQQDTSSAHSWVYEGVADFVRLRAGYAAPYWVQPGQGSSWDESYSTTAWFLHYCDELRPGFVAALNEKLKDGYSDDDFLQIMGKPVQVLWRDYKAKYGG</sequence>
<evidence type="ECO:0000313" key="3">
    <source>
        <dbReference type="Proteomes" id="UP001231189"/>
    </source>
</evidence>
<feature type="signal peptide" evidence="1">
    <location>
        <begin position="1"/>
        <end position="23"/>
    </location>
</feature>
<dbReference type="Pfam" id="PF04450">
    <property type="entry name" value="BSP"/>
    <property type="match status" value="1"/>
</dbReference>
<accession>A0AAD8TCD3</accession>
<dbReference type="InterPro" id="IPR007541">
    <property type="entry name" value="Uncharacterised_BSP"/>
</dbReference>
<feature type="chain" id="PRO_5041925677" evidence="1">
    <location>
        <begin position="24"/>
        <end position="236"/>
    </location>
</feature>
<dbReference type="AlphaFoldDB" id="A0AAD8TCD3"/>
<gene>
    <name evidence="2" type="ORF">QYE76_040912</name>
</gene>
<keyword evidence="3" id="KW-1185">Reference proteome</keyword>